<protein>
    <recommendedName>
        <fullName evidence="2">GP-PDE domain-containing protein</fullName>
    </recommendedName>
</protein>
<feature type="chain" id="PRO_5045775372" description="GP-PDE domain-containing protein" evidence="1">
    <location>
        <begin position="25"/>
        <end position="742"/>
    </location>
</feature>
<dbReference type="EMBL" id="RZNH01000003">
    <property type="protein sequence ID" value="NOU58711.1"/>
    <property type="molecule type" value="Genomic_DNA"/>
</dbReference>
<sequence length="742" mass="84986">MKLFKISCFVFGVFLMFWSHQANASVYTIHTRAKKSLAFPITTDIRQNFGIKGRASQGAITVRMYYEPMYNDGGNHSDGLIYGIKITRDYITNFGGLGWIITDETPWYCNLGVWTCGDRDYTVWSTAYKNRFLKAISRESKGFLDLSSLVRGEKDEDNEISVIIEVEFTGNTHIEDLIEIKVPGISETITKENLAVLKVKGINFQKRPLATKEQLDAAHEEYNDKAVNAFPIAVNYQTGSLERAYTFLIPRLPDQGSIRSRVYDTNIALRPLYNSQIDKYEYFVASSTNAFLLPPQAISTKGEKLFRAHAEGTERDFYLYKITLPSGWLSTQRVLIHNINSTGPFPIYNGEIQIERPSITNINRKIYHKKSLLGVNRHLIAWHRGDWRGAPENTMESIAAAADYDLLELDLARAGGDLSHDGIPHYVLFHDPFMFRESSTGPSDPCVDPYDKLLVPSTLLAFAKRQELRNELKRRFPGYTESQYDDWIKKPEDFTFNELTQMTVRDRFGCLTEVTIPSFHEAINLARDLNLGIMIDKGWDDIDGVYWTAIEHNYENNIFFKGGPNRNVSKLVAQYGDELMQQVGYTPFYFDNLAQKASSVNENGEIIFLEEFIDKHDHHKWNIPGFELQIKMMAEDGSAEDGFSPDGINRLLTFKDKYKPSKWIGITQINPTASNGFDNKLVYMDAGSDPRQANPYSSRFDRRADVIFNINYLECDYWTSDRPDVIIDFLKTLGKFSTHEEQ</sequence>
<keyword evidence="4" id="KW-1185">Reference proteome</keyword>
<gene>
    <name evidence="3" type="ORF">ELS83_02690</name>
</gene>
<proteinExistence type="predicted"/>
<comment type="caution">
    <text evidence="3">The sequence shown here is derived from an EMBL/GenBank/DDBJ whole genome shotgun (WGS) entry which is preliminary data.</text>
</comment>
<dbReference type="Gene3D" id="3.20.20.190">
    <property type="entry name" value="Phosphatidylinositol (PI) phosphodiesterase"/>
    <property type="match status" value="1"/>
</dbReference>
<evidence type="ECO:0000256" key="1">
    <source>
        <dbReference type="SAM" id="SignalP"/>
    </source>
</evidence>
<dbReference type="Proteomes" id="UP000732105">
    <property type="component" value="Unassembled WGS sequence"/>
</dbReference>
<reference evidence="3 4" key="1">
    <citation type="submission" date="2018-12" db="EMBL/GenBank/DDBJ databases">
        <title>Marinifilum JC070 sp. nov., a marine bacterium isolated from Yongle Blue Hole in the South China Sea.</title>
        <authorList>
            <person name="Fu T."/>
        </authorList>
    </citation>
    <scope>NUCLEOTIDE SEQUENCE [LARGE SCALE GENOMIC DNA]</scope>
    <source>
        <strain evidence="3 4">JC070</strain>
    </source>
</reference>
<feature type="domain" description="GP-PDE" evidence="2">
    <location>
        <begin position="383"/>
        <end position="537"/>
    </location>
</feature>
<dbReference type="RefSeq" id="WP_171593989.1">
    <property type="nucleotide sequence ID" value="NZ_RZNH01000003.1"/>
</dbReference>
<dbReference type="InterPro" id="IPR030395">
    <property type="entry name" value="GP_PDE_dom"/>
</dbReference>
<evidence type="ECO:0000259" key="2">
    <source>
        <dbReference type="Pfam" id="PF03009"/>
    </source>
</evidence>
<keyword evidence="1" id="KW-0732">Signal</keyword>
<feature type="signal peptide" evidence="1">
    <location>
        <begin position="1"/>
        <end position="24"/>
    </location>
</feature>
<organism evidence="3 4">
    <name type="scientific">Marinifilum caeruleilacunae</name>
    <dbReference type="NCBI Taxonomy" id="2499076"/>
    <lineage>
        <taxon>Bacteria</taxon>
        <taxon>Pseudomonadati</taxon>
        <taxon>Bacteroidota</taxon>
        <taxon>Bacteroidia</taxon>
        <taxon>Marinilabiliales</taxon>
        <taxon>Marinifilaceae</taxon>
    </lineage>
</organism>
<name>A0ABX1WRS8_9BACT</name>
<accession>A0ABX1WRS8</accession>
<evidence type="ECO:0000313" key="4">
    <source>
        <dbReference type="Proteomes" id="UP000732105"/>
    </source>
</evidence>
<dbReference type="SUPFAM" id="SSF51695">
    <property type="entry name" value="PLC-like phosphodiesterases"/>
    <property type="match status" value="1"/>
</dbReference>
<dbReference type="InterPro" id="IPR017946">
    <property type="entry name" value="PLC-like_Pdiesterase_TIM-brl"/>
</dbReference>
<dbReference type="Pfam" id="PF03009">
    <property type="entry name" value="GDPD"/>
    <property type="match status" value="1"/>
</dbReference>
<evidence type="ECO:0000313" key="3">
    <source>
        <dbReference type="EMBL" id="NOU58711.1"/>
    </source>
</evidence>